<organism evidence="2">
    <name type="scientific">Candidatus Caldatribacterium saccharofermentans</name>
    <dbReference type="NCBI Taxonomy" id="1454753"/>
    <lineage>
        <taxon>Bacteria</taxon>
        <taxon>Pseudomonadati</taxon>
        <taxon>Atribacterota</taxon>
        <taxon>Atribacteria</taxon>
        <taxon>Atribacterales</taxon>
        <taxon>Candidatus Caldatribacteriaceae</taxon>
        <taxon>Candidatus Caldatribacterium</taxon>
    </lineage>
</organism>
<evidence type="ECO:0000259" key="1">
    <source>
        <dbReference type="Pfam" id="PF00496"/>
    </source>
</evidence>
<dbReference type="Pfam" id="PF00496">
    <property type="entry name" value="SBP_bac_5"/>
    <property type="match status" value="1"/>
</dbReference>
<dbReference type="Gene3D" id="3.40.190.10">
    <property type="entry name" value="Periplasmic binding protein-like II"/>
    <property type="match status" value="1"/>
</dbReference>
<dbReference type="AlphaFoldDB" id="A0A7V4TWM6"/>
<dbReference type="GO" id="GO:1904680">
    <property type="term" value="F:peptide transmembrane transporter activity"/>
    <property type="evidence" value="ECO:0007669"/>
    <property type="project" value="TreeGrafter"/>
</dbReference>
<dbReference type="Gene3D" id="3.10.105.10">
    <property type="entry name" value="Dipeptide-binding Protein, Domain 3"/>
    <property type="match status" value="1"/>
</dbReference>
<dbReference type="EMBL" id="DTIY01000017">
    <property type="protein sequence ID" value="HGY38663.1"/>
    <property type="molecule type" value="Genomic_DNA"/>
</dbReference>
<sequence>MRRWWLGGLVVVAVLVLGAVAFAQEEILPGVPRNEVIVIEDPSGRSLNPGRFNLWGGGVTSWSTGLQQLCLGALWYIDPDEGIEGEPWINLLAAEPPIYNEDYTEMTVKVRQGIYWSDGVPFTIDDVIYTVELLKAHPEMTWGAYMQVNVAEIQKVDDYTAVFKLAKPNGRFHTVFTVRWSACYIMPKHIFEKAEDPVAFDFNPPVGTGPYVLESYDPNGYWFLWKLREDWDRSDLGVAYGKKPGPKYVLYKGEASPEKKVMEQLAHRLDIIHDLPPEGAITLYRENPKCVTWFDGWPWAHPDPTLPSLIMNHEHFPYNLKEVRWALTLAIDIVQVALQAYNGCATISPIHVPPTGLYPEWYFDKIEPWLKEFTLKVGQEEFKPYDPEIPMKIADAVRYAFGYEVPDDPQQIRKMVGYGWWKYSPEFAAKLLESVGFKRDKDGKWLLPDGKPWKISILCEAATRSVMTRAAVAVAEQWRKFGIDAQIEAVEPAMLWTRMNYGEDPNTIYWAWCIETWGGHPDLFWFLESWHSEYYRPTGQTVVAKNPMRYKSERIDKVIEELRRTDFFKETDKIIELGLEYVKICVEDMPIIPVFSYNVFTVCDGTYWTGYPTSENPYTNPVPNWGNTRFMFINIQPAPKE</sequence>
<feature type="domain" description="Solute-binding protein family 5" evidence="1">
    <location>
        <begin position="92"/>
        <end position="529"/>
    </location>
</feature>
<protein>
    <submittedName>
        <fullName evidence="2">ABC transporter substrate-binding protein</fullName>
    </submittedName>
</protein>
<accession>A0A7V4TWM6</accession>
<gene>
    <name evidence="2" type="ORF">ENW11_02470</name>
</gene>
<dbReference type="SUPFAM" id="SSF53850">
    <property type="entry name" value="Periplasmic binding protein-like II"/>
    <property type="match status" value="1"/>
</dbReference>
<comment type="caution">
    <text evidence="2">The sequence shown here is derived from an EMBL/GenBank/DDBJ whole genome shotgun (WGS) entry which is preliminary data.</text>
</comment>
<dbReference type="GO" id="GO:0015833">
    <property type="term" value="P:peptide transport"/>
    <property type="evidence" value="ECO:0007669"/>
    <property type="project" value="TreeGrafter"/>
</dbReference>
<evidence type="ECO:0000313" key="2">
    <source>
        <dbReference type="EMBL" id="HGY38663.1"/>
    </source>
</evidence>
<dbReference type="PANTHER" id="PTHR30290:SF65">
    <property type="entry name" value="MONOACYL PHOSPHATIDYLINOSITOL TETRAMANNOSIDE-BINDING PROTEIN LPQW-RELATED"/>
    <property type="match status" value="1"/>
</dbReference>
<dbReference type="PANTHER" id="PTHR30290">
    <property type="entry name" value="PERIPLASMIC BINDING COMPONENT OF ABC TRANSPORTER"/>
    <property type="match status" value="1"/>
</dbReference>
<name>A0A7V4TWM6_9BACT</name>
<dbReference type="InterPro" id="IPR039424">
    <property type="entry name" value="SBP_5"/>
</dbReference>
<proteinExistence type="predicted"/>
<dbReference type="InterPro" id="IPR000914">
    <property type="entry name" value="SBP_5_dom"/>
</dbReference>
<reference evidence="2" key="1">
    <citation type="journal article" date="2020" name="mSystems">
        <title>Genome- and Community-Level Interaction Insights into Carbon Utilization and Element Cycling Functions of Hydrothermarchaeota in Hydrothermal Sediment.</title>
        <authorList>
            <person name="Zhou Z."/>
            <person name="Liu Y."/>
            <person name="Xu W."/>
            <person name="Pan J."/>
            <person name="Luo Z.H."/>
            <person name="Li M."/>
        </authorList>
    </citation>
    <scope>NUCLEOTIDE SEQUENCE [LARGE SCALE GENOMIC DNA]</scope>
    <source>
        <strain evidence="2">SpSt-82</strain>
    </source>
</reference>
<dbReference type="CDD" id="cd08509">
    <property type="entry name" value="PBP2_TmCBP_oligosaccharides_like"/>
    <property type="match status" value="1"/>
</dbReference>